<feature type="transmembrane region" description="Helical" evidence="1">
    <location>
        <begin position="16"/>
        <end position="33"/>
    </location>
</feature>
<name>A0A8S5T9R3_9CAUD</name>
<dbReference type="EMBL" id="BK032782">
    <property type="protein sequence ID" value="DAF60060.1"/>
    <property type="molecule type" value="Genomic_DNA"/>
</dbReference>
<reference evidence="2" key="1">
    <citation type="journal article" date="2021" name="Proc. Natl. Acad. Sci. U.S.A.">
        <title>A Catalog of Tens of Thousands of Viruses from Human Metagenomes Reveals Hidden Associations with Chronic Diseases.</title>
        <authorList>
            <person name="Tisza M.J."/>
            <person name="Buck C.B."/>
        </authorList>
    </citation>
    <scope>NUCLEOTIDE SEQUENCE</scope>
    <source>
        <strain evidence="2">CtMCY8</strain>
    </source>
</reference>
<sequence>MPISIDKPYNVNVQKLFILYTLTCRVLCGIIIIKR</sequence>
<proteinExistence type="predicted"/>
<keyword evidence="1" id="KW-1133">Transmembrane helix</keyword>
<accession>A0A8S5T9R3</accession>
<protein>
    <submittedName>
        <fullName evidence="2">Uncharacterized protein</fullName>
    </submittedName>
</protein>
<keyword evidence="1" id="KW-0812">Transmembrane</keyword>
<evidence type="ECO:0000256" key="1">
    <source>
        <dbReference type="SAM" id="Phobius"/>
    </source>
</evidence>
<keyword evidence="1" id="KW-0472">Membrane</keyword>
<organism evidence="2">
    <name type="scientific">Siphoviridae sp. ctMCY8</name>
    <dbReference type="NCBI Taxonomy" id="2827854"/>
    <lineage>
        <taxon>Viruses</taxon>
        <taxon>Duplodnaviria</taxon>
        <taxon>Heunggongvirae</taxon>
        <taxon>Uroviricota</taxon>
        <taxon>Caudoviricetes</taxon>
    </lineage>
</organism>
<evidence type="ECO:0000313" key="2">
    <source>
        <dbReference type="EMBL" id="DAF60060.1"/>
    </source>
</evidence>